<evidence type="ECO:0000313" key="2">
    <source>
        <dbReference type="EMBL" id="AWM32787.1"/>
    </source>
</evidence>
<keyword evidence="1" id="KW-0812">Transmembrane</keyword>
<evidence type="ECO:0000256" key="1">
    <source>
        <dbReference type="SAM" id="Phobius"/>
    </source>
</evidence>
<gene>
    <name evidence="2" type="ORF">DDQ68_08340</name>
</gene>
<dbReference type="AlphaFoldDB" id="A0A2Z3GM25"/>
<reference evidence="3" key="1">
    <citation type="submission" date="2018-04" db="EMBL/GenBank/DDBJ databases">
        <title>Complete genome of Antarctic heterotrophic bacterium Hymenobacter nivis.</title>
        <authorList>
            <person name="Terashima M."/>
        </authorList>
    </citation>
    <scope>NUCLEOTIDE SEQUENCE [LARGE SCALE GENOMIC DNA]</scope>
    <source>
        <strain evidence="3">NBRC 111535</strain>
    </source>
</reference>
<feature type="transmembrane region" description="Helical" evidence="1">
    <location>
        <begin position="20"/>
        <end position="39"/>
    </location>
</feature>
<dbReference type="EMBL" id="CP029145">
    <property type="protein sequence ID" value="AWM32787.1"/>
    <property type="molecule type" value="Genomic_DNA"/>
</dbReference>
<dbReference type="OrthoDB" id="886404at2"/>
<dbReference type="RefSeq" id="WP_109655883.1">
    <property type="nucleotide sequence ID" value="NZ_CP029145.1"/>
</dbReference>
<proteinExistence type="predicted"/>
<keyword evidence="1" id="KW-1133">Transmembrane helix</keyword>
<name>A0A2Z3GM25_9BACT</name>
<organism evidence="2 3">
    <name type="scientific">Hymenobacter nivis</name>
    <dbReference type="NCBI Taxonomy" id="1850093"/>
    <lineage>
        <taxon>Bacteria</taxon>
        <taxon>Pseudomonadati</taxon>
        <taxon>Bacteroidota</taxon>
        <taxon>Cytophagia</taxon>
        <taxon>Cytophagales</taxon>
        <taxon>Hymenobacteraceae</taxon>
        <taxon>Hymenobacter</taxon>
    </lineage>
</organism>
<keyword evidence="1" id="KW-0472">Membrane</keyword>
<dbReference type="Proteomes" id="UP000245999">
    <property type="component" value="Chromosome"/>
</dbReference>
<keyword evidence="3" id="KW-1185">Reference proteome</keyword>
<dbReference type="KEGG" id="hnv:DDQ68_08340"/>
<accession>A0A2Z3GM25</accession>
<feature type="transmembrane region" description="Helical" evidence="1">
    <location>
        <begin position="45"/>
        <end position="64"/>
    </location>
</feature>
<protein>
    <submittedName>
        <fullName evidence="2">Uncharacterized protein</fullName>
    </submittedName>
</protein>
<evidence type="ECO:0000313" key="3">
    <source>
        <dbReference type="Proteomes" id="UP000245999"/>
    </source>
</evidence>
<sequence length="171" mass="18841">MARYFTCYLHRHGAAYQRRIQYLAGLGTALGAAALFVPWDTWQPLLAVGALVPYCTMLPLLAKTRQLALDRPHGQFRYFTTVFGLALGAWQPLPRVSKVIVKPFTQDEPAPATPHSALRSGPPRARVVLLSVPASRQAIIAGKFRADQEFEALLFAKVVAMYLGVEGFVFG</sequence>